<accession>A0A0C2N602</accession>
<dbReference type="GO" id="GO:0003676">
    <property type="term" value="F:nucleic acid binding"/>
    <property type="evidence" value="ECO:0007669"/>
    <property type="project" value="InterPro"/>
</dbReference>
<keyword evidence="2" id="KW-1185">Reference proteome</keyword>
<dbReference type="Gene3D" id="3.30.420.10">
    <property type="entry name" value="Ribonuclease H-like superfamily/Ribonuclease H"/>
    <property type="match status" value="1"/>
</dbReference>
<dbReference type="AlphaFoldDB" id="A0A0C2N602"/>
<proteinExistence type="predicted"/>
<evidence type="ECO:0000313" key="2">
    <source>
        <dbReference type="Proteomes" id="UP000031668"/>
    </source>
</evidence>
<dbReference type="Proteomes" id="UP000031668">
    <property type="component" value="Unassembled WGS sequence"/>
</dbReference>
<protein>
    <submittedName>
        <fullName evidence="1">Uncharacterized protein</fullName>
    </submittedName>
</protein>
<name>A0A0C2N602_THEKT</name>
<organism evidence="1 2">
    <name type="scientific">Thelohanellus kitauei</name>
    <name type="common">Myxosporean</name>
    <dbReference type="NCBI Taxonomy" id="669202"/>
    <lineage>
        <taxon>Eukaryota</taxon>
        <taxon>Metazoa</taxon>
        <taxon>Cnidaria</taxon>
        <taxon>Myxozoa</taxon>
        <taxon>Myxosporea</taxon>
        <taxon>Bivalvulida</taxon>
        <taxon>Platysporina</taxon>
        <taxon>Myxobolidae</taxon>
        <taxon>Thelohanellus</taxon>
    </lineage>
</organism>
<dbReference type="EMBL" id="JWZT01002451">
    <property type="protein sequence ID" value="KII69362.1"/>
    <property type="molecule type" value="Genomic_DNA"/>
</dbReference>
<evidence type="ECO:0000313" key="1">
    <source>
        <dbReference type="EMBL" id="KII69362.1"/>
    </source>
</evidence>
<dbReference type="InterPro" id="IPR036397">
    <property type="entry name" value="RNaseH_sf"/>
</dbReference>
<sequence>MDRQYFYWDIVDIEIDEFSCGSIFAHPVRSDNIGLRSQITIAAHKNIFSVEGLSETIMSVNRKEFVSVELANFCKRNKIKRVISSFITLHLMGRLSDCFWHL</sequence>
<comment type="caution">
    <text evidence="1">The sequence shown here is derived from an EMBL/GenBank/DDBJ whole genome shotgun (WGS) entry which is preliminary data.</text>
</comment>
<gene>
    <name evidence="1" type="ORF">RF11_09787</name>
</gene>
<reference evidence="1 2" key="1">
    <citation type="journal article" date="2014" name="Genome Biol. Evol.">
        <title>The genome of the myxosporean Thelohanellus kitauei shows adaptations to nutrient acquisition within its fish host.</title>
        <authorList>
            <person name="Yang Y."/>
            <person name="Xiong J."/>
            <person name="Zhou Z."/>
            <person name="Huo F."/>
            <person name="Miao W."/>
            <person name="Ran C."/>
            <person name="Liu Y."/>
            <person name="Zhang J."/>
            <person name="Feng J."/>
            <person name="Wang M."/>
            <person name="Wang M."/>
            <person name="Wang L."/>
            <person name="Yao B."/>
        </authorList>
    </citation>
    <scope>NUCLEOTIDE SEQUENCE [LARGE SCALE GENOMIC DNA]</scope>
    <source>
        <strain evidence="1">Wuqing</strain>
    </source>
</reference>